<evidence type="ECO:0008006" key="4">
    <source>
        <dbReference type="Google" id="ProtNLM"/>
    </source>
</evidence>
<evidence type="ECO:0000313" key="2">
    <source>
        <dbReference type="EMBL" id="AAP77689.1"/>
    </source>
</evidence>
<organism evidence="2 3">
    <name type="scientific">Helicobacter hepaticus (strain ATCC 51449 / 3B1)</name>
    <dbReference type="NCBI Taxonomy" id="235279"/>
    <lineage>
        <taxon>Bacteria</taxon>
        <taxon>Pseudomonadati</taxon>
        <taxon>Campylobacterota</taxon>
        <taxon>Epsilonproteobacteria</taxon>
        <taxon>Campylobacterales</taxon>
        <taxon>Helicobacteraceae</taxon>
        <taxon>Helicobacter</taxon>
    </lineage>
</organism>
<dbReference type="STRING" id="235279.HH_1092"/>
<accession>Q7VH75</accession>
<evidence type="ECO:0000313" key="3">
    <source>
        <dbReference type="Proteomes" id="UP000002495"/>
    </source>
</evidence>
<dbReference type="InterPro" id="IPR001451">
    <property type="entry name" value="Hexapep"/>
</dbReference>
<dbReference type="KEGG" id="hhe:HH_1092"/>
<reference evidence="2 3" key="1">
    <citation type="journal article" date="2003" name="Proc. Natl. Acad. Sci. U.S.A.">
        <title>The complete genome sequence of the carcinogenic bacterium Helicobacter hepaticus.</title>
        <authorList>
            <person name="Suerbaum S."/>
            <person name="Josenhans C."/>
            <person name="Sterzenbach T."/>
            <person name="Drescher B."/>
            <person name="Brandt P."/>
            <person name="Bell M."/>
            <person name="Droege M."/>
            <person name="Fartmann B."/>
            <person name="Fischer H.-P."/>
            <person name="Ge Z."/>
            <person name="Hoerster A."/>
            <person name="Holland R."/>
            <person name="Klein K."/>
            <person name="Koenig J."/>
            <person name="Macko L."/>
            <person name="Mendz G.L."/>
            <person name="Nyakatura G."/>
            <person name="Schauer D.B."/>
            <person name="Shen Z."/>
            <person name="Weber J."/>
            <person name="Frosch M."/>
            <person name="Fox J.G."/>
        </authorList>
    </citation>
    <scope>NUCLEOTIDE SEQUENCE [LARGE SCALE GENOMIC DNA]</scope>
    <source>
        <strain evidence="3">ATCC 51449 / 3B1</strain>
    </source>
</reference>
<dbReference type="AlphaFoldDB" id="Q7VH75"/>
<name>Q7VH75_HELHP</name>
<dbReference type="Proteomes" id="UP000002495">
    <property type="component" value="Chromosome"/>
</dbReference>
<comment type="similarity">
    <text evidence="1">Belongs to the transferase hexapeptide repeat family.</text>
</comment>
<dbReference type="eggNOG" id="COG0110">
    <property type="taxonomic scope" value="Bacteria"/>
</dbReference>
<dbReference type="Gene3D" id="2.160.10.10">
    <property type="entry name" value="Hexapeptide repeat proteins"/>
    <property type="match status" value="1"/>
</dbReference>
<gene>
    <name evidence="2" type="ordered locus">HH_1092</name>
</gene>
<dbReference type="PANTHER" id="PTHR43300:SF11">
    <property type="entry name" value="ACETYLTRANSFERASE RV3034C-RELATED"/>
    <property type="match status" value="1"/>
</dbReference>
<dbReference type="Pfam" id="PF14602">
    <property type="entry name" value="Hexapep_2"/>
    <property type="match status" value="1"/>
</dbReference>
<protein>
    <recommendedName>
        <fullName evidence="4">Acetyltransferase</fullName>
    </recommendedName>
</protein>
<dbReference type="RefSeq" id="WP_011115932.1">
    <property type="nucleotide sequence ID" value="NC_004917.1"/>
</dbReference>
<dbReference type="CDD" id="cd03358">
    <property type="entry name" value="LbH_WxcM_N_like"/>
    <property type="match status" value="1"/>
</dbReference>
<dbReference type="PANTHER" id="PTHR43300">
    <property type="entry name" value="ACETYLTRANSFERASE"/>
    <property type="match status" value="1"/>
</dbReference>
<sequence length="171" mass="18812">MQELKVLQSRFTNITYGKNVTLVQPSNLYGCTLEDDVFVGPFCEIQRDVFIGKRTRVQSHSFICSLVQIGEDCFIGHGVMFINDRFSLGTPAPNATMWEHTRIGNRVSIGSNATILPVSICDDVIIGAGAVITRSITQSGYYAGNPARCIRPLNPTFTPTQSPNPNTKDNQ</sequence>
<dbReference type="InterPro" id="IPR050179">
    <property type="entry name" value="Trans_hexapeptide_repeat"/>
</dbReference>
<dbReference type="InterPro" id="IPR011004">
    <property type="entry name" value="Trimer_LpxA-like_sf"/>
</dbReference>
<evidence type="ECO:0000256" key="1">
    <source>
        <dbReference type="ARBA" id="ARBA00007274"/>
    </source>
</evidence>
<proteinExistence type="inferred from homology"/>
<dbReference type="EMBL" id="AE017125">
    <property type="protein sequence ID" value="AAP77689.1"/>
    <property type="molecule type" value="Genomic_DNA"/>
</dbReference>
<keyword evidence="3" id="KW-1185">Reference proteome</keyword>
<dbReference type="HOGENOM" id="CLU_051638_9_2_7"/>
<dbReference type="SUPFAM" id="SSF51161">
    <property type="entry name" value="Trimeric LpxA-like enzymes"/>
    <property type="match status" value="1"/>
</dbReference>